<dbReference type="RefSeq" id="WP_223954520.1">
    <property type="nucleotide sequence ID" value="NZ_BPNI01000288.1"/>
</dbReference>
<comment type="caution">
    <text evidence="2">The sequence shown here is derived from an EMBL/GenBank/DDBJ whole genome shotgun (WGS) entry which is preliminary data.</text>
</comment>
<dbReference type="Proteomes" id="UP000886939">
    <property type="component" value="Unassembled WGS sequence"/>
</dbReference>
<dbReference type="AlphaFoldDB" id="A0AAV4YRG0"/>
<evidence type="ECO:0000313" key="3">
    <source>
        <dbReference type="Proteomes" id="UP000886939"/>
    </source>
</evidence>
<accession>A0AAV4YRG0</accession>
<reference evidence="2" key="1">
    <citation type="submission" date="2021-07" db="EMBL/GenBank/DDBJ databases">
        <title>Draft genome sequence of carbapenem-resistant Aeromonas spp. in Japan.</title>
        <authorList>
            <person name="Maehana S."/>
            <person name="Suzuki M."/>
            <person name="Kitasato H."/>
        </authorList>
    </citation>
    <scope>NUCLEOTIDE SEQUENCE</scope>
    <source>
        <strain evidence="2">KAM343</strain>
    </source>
</reference>
<feature type="compositionally biased region" description="Low complexity" evidence="1">
    <location>
        <begin position="25"/>
        <end position="38"/>
    </location>
</feature>
<evidence type="ECO:0008006" key="4">
    <source>
        <dbReference type="Google" id="ProtNLM"/>
    </source>
</evidence>
<dbReference type="EMBL" id="BPNI01000288">
    <property type="protein sequence ID" value="GJA43684.1"/>
    <property type="molecule type" value="Genomic_DNA"/>
</dbReference>
<proteinExistence type="predicted"/>
<protein>
    <recommendedName>
        <fullName evidence="4">Protein CopB</fullName>
    </recommendedName>
</protein>
<evidence type="ECO:0000313" key="2">
    <source>
        <dbReference type="EMBL" id="GJA43684.1"/>
    </source>
</evidence>
<feature type="compositionally biased region" description="Acidic residues" evidence="1">
    <location>
        <begin position="1"/>
        <end position="10"/>
    </location>
</feature>
<organism evidence="2 3">
    <name type="scientific">Aeromonas caviae</name>
    <name type="common">Aeromonas punctata</name>
    <dbReference type="NCBI Taxonomy" id="648"/>
    <lineage>
        <taxon>Bacteria</taxon>
        <taxon>Pseudomonadati</taxon>
        <taxon>Pseudomonadota</taxon>
        <taxon>Gammaproteobacteria</taxon>
        <taxon>Aeromonadales</taxon>
        <taxon>Aeromonadaceae</taxon>
        <taxon>Aeromonas</taxon>
    </lineage>
</organism>
<name>A0AAV4YRG0_AERCA</name>
<gene>
    <name evidence="2" type="ORF">KAM343_44800</name>
</gene>
<feature type="region of interest" description="Disordered" evidence="1">
    <location>
        <begin position="1"/>
        <end position="44"/>
    </location>
</feature>
<evidence type="ECO:0000256" key="1">
    <source>
        <dbReference type="SAM" id="MobiDB-lite"/>
    </source>
</evidence>
<sequence>MKDQTDDDTADMFGQKRGPGRPSTGKAKSGAARQAAYRAKQREKSVTVTINRDLLERLDAQMQALRDGSNANIITPEQAGQILTAIRNASRIQLPSYTE</sequence>